<evidence type="ECO:0000256" key="6">
    <source>
        <dbReference type="HAMAP-Rule" id="MF_01930"/>
    </source>
</evidence>
<dbReference type="GO" id="GO:0005829">
    <property type="term" value="C:cytosol"/>
    <property type="evidence" value="ECO:0007669"/>
    <property type="project" value="TreeGrafter"/>
</dbReference>
<dbReference type="Gene3D" id="3.40.50.170">
    <property type="entry name" value="Formyl transferase, N-terminal domain"/>
    <property type="match status" value="1"/>
</dbReference>
<evidence type="ECO:0000256" key="2">
    <source>
        <dbReference type="ARBA" id="ARBA00022679"/>
    </source>
</evidence>
<dbReference type="SUPFAM" id="SSF53328">
    <property type="entry name" value="Formyltransferase"/>
    <property type="match status" value="1"/>
</dbReference>
<gene>
    <name evidence="6 8" type="primary">purN</name>
    <name evidence="10" type="ORF">DW084_01110</name>
    <name evidence="9" type="ORF">GFU50_10135</name>
    <name evidence="8" type="ORF">P7I32_07900</name>
</gene>
<feature type="binding site" evidence="6">
    <location>
        <begin position="11"/>
        <end position="13"/>
    </location>
    <ligand>
        <name>N(1)-(5-phospho-beta-D-ribosyl)glycinamide</name>
        <dbReference type="ChEBI" id="CHEBI:143788"/>
    </ligand>
</feature>
<dbReference type="NCBIfam" id="TIGR00639">
    <property type="entry name" value="PurN"/>
    <property type="match status" value="1"/>
</dbReference>
<reference evidence="9 12" key="2">
    <citation type="submission" date="2019-11" db="EMBL/GenBank/DDBJ databases">
        <title>Detection and genome characteristic of a blood enterococcus casselifavus isolate from Zhengzhou,china.</title>
        <authorList>
            <person name="Wen P."/>
        </authorList>
    </citation>
    <scope>NUCLEOTIDE SEQUENCE [LARGE SCALE GENOMIC DNA]</scope>
    <source>
        <strain evidence="9 12">EC291</strain>
    </source>
</reference>
<feature type="binding site" evidence="6">
    <location>
        <begin position="90"/>
        <end position="93"/>
    </location>
    <ligand>
        <name>(6R)-10-formyltetrahydrofolate</name>
        <dbReference type="ChEBI" id="CHEBI:195366"/>
    </ligand>
</feature>
<dbReference type="EC" id="2.1.2.2" evidence="6"/>
<protein>
    <recommendedName>
        <fullName evidence="6">Phosphoribosylglycinamide formyltransferase</fullName>
        <ecNumber evidence="6">2.1.2.2</ecNumber>
    </recommendedName>
    <alternativeName>
        <fullName evidence="6">5'-phosphoribosylglycinamide transformylase</fullName>
    </alternativeName>
    <alternativeName>
        <fullName evidence="6">GAR transformylase</fullName>
        <shortName evidence="6">GART</shortName>
    </alternativeName>
</protein>
<comment type="pathway">
    <text evidence="1 6">Purine metabolism; IMP biosynthesis via de novo pathway; N(2)-formyl-N(1)-(5-phospho-D-ribosyl)glycinamide from N(1)-(5-phospho-D-ribosyl)glycinamide (10-formyl THF route): step 1/1.</text>
</comment>
<evidence type="ECO:0000256" key="1">
    <source>
        <dbReference type="ARBA" id="ARBA00005054"/>
    </source>
</evidence>
<comment type="similarity">
    <text evidence="4 6">Belongs to the GART family.</text>
</comment>
<dbReference type="PANTHER" id="PTHR43369:SF2">
    <property type="entry name" value="PHOSPHORIBOSYLGLYCINAMIDE FORMYLTRANSFERASE"/>
    <property type="match status" value="1"/>
</dbReference>
<dbReference type="Pfam" id="PF00551">
    <property type="entry name" value="Formyl_trans_N"/>
    <property type="match status" value="1"/>
</dbReference>
<dbReference type="UniPathway" id="UPA00074">
    <property type="reaction ID" value="UER00126"/>
</dbReference>
<dbReference type="CDD" id="cd08645">
    <property type="entry name" value="FMT_core_GART"/>
    <property type="match status" value="1"/>
</dbReference>
<evidence type="ECO:0000313" key="10">
    <source>
        <dbReference type="EMBL" id="RHK08302.1"/>
    </source>
</evidence>
<dbReference type="EMBL" id="QRMZ01000001">
    <property type="protein sequence ID" value="RHK08302.1"/>
    <property type="molecule type" value="Genomic_DNA"/>
</dbReference>
<feature type="domain" description="Formyl transferase N-terminal" evidence="7">
    <location>
        <begin position="1"/>
        <end position="182"/>
    </location>
</feature>
<keyword evidence="2 6" id="KW-0808">Transferase</keyword>
<reference evidence="10 11" key="1">
    <citation type="submission" date="2018-08" db="EMBL/GenBank/DDBJ databases">
        <title>A genome reference for cultivated species of the human gut microbiota.</title>
        <authorList>
            <person name="Zou Y."/>
            <person name="Xue W."/>
            <person name="Luo G."/>
        </authorList>
    </citation>
    <scope>NUCLEOTIDE SEQUENCE [LARGE SCALE GENOMIC DNA]</scope>
    <source>
        <strain evidence="10 11">AF48-16</strain>
    </source>
</reference>
<sequence>MRIAVFASGTGSNFTAIADAIQANEIKGAQIGLVFSDKPAAPVIEKARARDYETLVLEPAAFASKAAFERKLIEELQYHAIDFIVLAGYMRIIGNTLLSAYEGRVINIHPSLLPSFPGKSGIADAFAYGVKVTGVTVHYVDAGIDTGPIIAQEIVRIDTDDTLTSVTEKIHQVEHQIYPAVLAEIVEKGLSNRE</sequence>
<accession>A0A377KXH7</accession>
<comment type="catalytic activity">
    <reaction evidence="5 6">
        <text>N(1)-(5-phospho-beta-D-ribosyl)glycinamide + (6R)-10-formyltetrahydrofolate = N(2)-formyl-N(1)-(5-phospho-beta-D-ribosyl)glycinamide + (6S)-5,6,7,8-tetrahydrofolate + H(+)</text>
        <dbReference type="Rhea" id="RHEA:15053"/>
        <dbReference type="ChEBI" id="CHEBI:15378"/>
        <dbReference type="ChEBI" id="CHEBI:57453"/>
        <dbReference type="ChEBI" id="CHEBI:143788"/>
        <dbReference type="ChEBI" id="CHEBI:147286"/>
        <dbReference type="ChEBI" id="CHEBI:195366"/>
        <dbReference type="EC" id="2.1.2.2"/>
    </reaction>
</comment>
<name>A0A377KXH7_ENTCA</name>
<evidence type="ECO:0000313" key="9">
    <source>
        <dbReference type="EMBL" id="QGN29846.1"/>
    </source>
</evidence>
<dbReference type="EMBL" id="CP046123">
    <property type="protein sequence ID" value="QGN29846.1"/>
    <property type="molecule type" value="Genomic_DNA"/>
</dbReference>
<reference evidence="8" key="3">
    <citation type="submission" date="2023-03" db="EMBL/GenBank/DDBJ databases">
        <authorList>
            <person name="Shen W."/>
            <person name="Cai J."/>
        </authorList>
    </citation>
    <scope>NUCLEOTIDE SEQUENCE</scope>
    <source>
        <strain evidence="8">K72-2</strain>
    </source>
</reference>
<dbReference type="GO" id="GO:0006189">
    <property type="term" value="P:'de novo' IMP biosynthetic process"/>
    <property type="evidence" value="ECO:0007669"/>
    <property type="project" value="UniProtKB-UniRule"/>
</dbReference>
<dbReference type="InterPro" id="IPR001555">
    <property type="entry name" value="GART_AS"/>
</dbReference>
<organism evidence="10 11">
    <name type="scientific">Enterococcus casseliflavus</name>
    <name type="common">Enterococcus flavescens</name>
    <dbReference type="NCBI Taxonomy" id="37734"/>
    <lineage>
        <taxon>Bacteria</taxon>
        <taxon>Bacillati</taxon>
        <taxon>Bacillota</taxon>
        <taxon>Bacilli</taxon>
        <taxon>Lactobacillales</taxon>
        <taxon>Enterococcaceae</taxon>
        <taxon>Enterococcus</taxon>
    </lineage>
</organism>
<feature type="binding site" evidence="6">
    <location>
        <position position="107"/>
    </location>
    <ligand>
        <name>(6R)-10-formyltetrahydrofolate</name>
        <dbReference type="ChEBI" id="CHEBI:195366"/>
    </ligand>
</feature>
<dbReference type="InterPro" id="IPR004607">
    <property type="entry name" value="GART"/>
</dbReference>
<dbReference type="Proteomes" id="UP000422837">
    <property type="component" value="Chromosome"/>
</dbReference>
<evidence type="ECO:0000313" key="12">
    <source>
        <dbReference type="Proteomes" id="UP000422837"/>
    </source>
</evidence>
<keyword evidence="3 6" id="KW-0658">Purine biosynthesis</keyword>
<evidence type="ECO:0000256" key="5">
    <source>
        <dbReference type="ARBA" id="ARBA00047664"/>
    </source>
</evidence>
<dbReference type="PANTHER" id="PTHR43369">
    <property type="entry name" value="PHOSPHORIBOSYLGLYCINAMIDE FORMYLTRANSFERASE"/>
    <property type="match status" value="1"/>
</dbReference>
<feature type="active site" description="Proton donor" evidence="6">
    <location>
        <position position="109"/>
    </location>
</feature>
<dbReference type="GO" id="GO:0004644">
    <property type="term" value="F:phosphoribosylglycinamide formyltransferase activity"/>
    <property type="evidence" value="ECO:0007669"/>
    <property type="project" value="UniProtKB-UniRule"/>
</dbReference>
<evidence type="ECO:0000259" key="7">
    <source>
        <dbReference type="Pfam" id="PF00551"/>
    </source>
</evidence>
<comment type="function">
    <text evidence="6">Catalyzes the transfer of a formyl group from 10-formyltetrahydrofolate to 5-phospho-ribosyl-glycinamide (GAR), producing 5-phospho-ribosyl-N-formylglycinamide (FGAR) and tetrahydrofolate.</text>
</comment>
<evidence type="ECO:0000256" key="3">
    <source>
        <dbReference type="ARBA" id="ARBA00022755"/>
    </source>
</evidence>
<dbReference type="InterPro" id="IPR036477">
    <property type="entry name" value="Formyl_transf_N_sf"/>
</dbReference>
<dbReference type="PROSITE" id="PS00373">
    <property type="entry name" value="GART"/>
    <property type="match status" value="1"/>
</dbReference>
<evidence type="ECO:0000313" key="8">
    <source>
        <dbReference type="EMBL" id="MDT2964530.1"/>
    </source>
</evidence>
<feature type="binding site" evidence="6">
    <location>
        <position position="65"/>
    </location>
    <ligand>
        <name>(6R)-10-formyltetrahydrofolate</name>
        <dbReference type="ChEBI" id="CHEBI:195366"/>
    </ligand>
</feature>
<proteinExistence type="inferred from homology"/>
<dbReference type="Proteomes" id="UP001268896">
    <property type="component" value="Unassembled WGS sequence"/>
</dbReference>
<dbReference type="InterPro" id="IPR002376">
    <property type="entry name" value="Formyl_transf_N"/>
</dbReference>
<dbReference type="AlphaFoldDB" id="A0A377KXH7"/>
<evidence type="ECO:0000313" key="11">
    <source>
        <dbReference type="Proteomes" id="UP000286288"/>
    </source>
</evidence>
<feature type="site" description="Raises pKa of active site His" evidence="6">
    <location>
        <position position="145"/>
    </location>
</feature>
<dbReference type="FunFam" id="3.40.50.170:FF:000007">
    <property type="entry name" value="Phosphoribosylglycinamide formyltransferase"/>
    <property type="match status" value="1"/>
</dbReference>
<dbReference type="Proteomes" id="UP000286288">
    <property type="component" value="Unassembled WGS sequence"/>
</dbReference>
<dbReference type="EMBL" id="JARQDV010000003">
    <property type="protein sequence ID" value="MDT2964530.1"/>
    <property type="molecule type" value="Genomic_DNA"/>
</dbReference>
<dbReference type="HAMAP" id="MF_01930">
    <property type="entry name" value="PurN"/>
    <property type="match status" value="1"/>
</dbReference>
<evidence type="ECO:0000256" key="4">
    <source>
        <dbReference type="ARBA" id="ARBA00038440"/>
    </source>
</evidence>
<dbReference type="RefSeq" id="WP_010749592.1">
    <property type="nucleotide sequence ID" value="NZ_BAAAXK010000008.1"/>
</dbReference>